<reference evidence="2 3" key="1">
    <citation type="submission" date="2023-03" db="EMBL/GenBank/DDBJ databases">
        <title>Genome sequence of Lichtheimia ornata CBS 291.66.</title>
        <authorList>
            <person name="Mohabir J.T."/>
            <person name="Shea T.P."/>
            <person name="Kurbessoian T."/>
            <person name="Berby B."/>
            <person name="Fontaine J."/>
            <person name="Livny J."/>
            <person name="Gnirke A."/>
            <person name="Stajich J.E."/>
            <person name="Cuomo C.A."/>
        </authorList>
    </citation>
    <scope>NUCLEOTIDE SEQUENCE [LARGE SCALE GENOMIC DNA]</scope>
    <source>
        <strain evidence="2">CBS 291.66</strain>
    </source>
</reference>
<comment type="caution">
    <text evidence="2">The sequence shown here is derived from an EMBL/GenBank/DDBJ whole genome shotgun (WGS) entry which is preliminary data.</text>
</comment>
<organism evidence="2 3">
    <name type="scientific">Lichtheimia ornata</name>
    <dbReference type="NCBI Taxonomy" id="688661"/>
    <lineage>
        <taxon>Eukaryota</taxon>
        <taxon>Fungi</taxon>
        <taxon>Fungi incertae sedis</taxon>
        <taxon>Mucoromycota</taxon>
        <taxon>Mucoromycotina</taxon>
        <taxon>Mucoromycetes</taxon>
        <taxon>Mucorales</taxon>
        <taxon>Lichtheimiaceae</taxon>
        <taxon>Lichtheimia</taxon>
    </lineage>
</organism>
<evidence type="ECO:0008006" key="4">
    <source>
        <dbReference type="Google" id="ProtNLM"/>
    </source>
</evidence>
<dbReference type="Pfam" id="PF01722">
    <property type="entry name" value="BolA"/>
    <property type="match status" value="1"/>
</dbReference>
<dbReference type="PIRSF" id="PIRSF003113">
    <property type="entry name" value="BolA"/>
    <property type="match status" value="1"/>
</dbReference>
<dbReference type="EMBL" id="JARTCD010000001">
    <property type="protein sequence ID" value="KAJ8663988.1"/>
    <property type="molecule type" value="Genomic_DNA"/>
</dbReference>
<dbReference type="GO" id="GO:0016226">
    <property type="term" value="P:iron-sulfur cluster assembly"/>
    <property type="evidence" value="ECO:0007669"/>
    <property type="project" value="TreeGrafter"/>
</dbReference>
<dbReference type="AlphaFoldDB" id="A0AAD7Y552"/>
<dbReference type="Proteomes" id="UP001234581">
    <property type="component" value="Unassembled WGS sequence"/>
</dbReference>
<dbReference type="InterPro" id="IPR036065">
    <property type="entry name" value="BolA-like_sf"/>
</dbReference>
<dbReference type="InterPro" id="IPR002634">
    <property type="entry name" value="BolA"/>
</dbReference>
<dbReference type="PANTHER" id="PTHR46230:SF7">
    <property type="entry name" value="BOLA-LIKE PROTEIN 1"/>
    <property type="match status" value="1"/>
</dbReference>
<dbReference type="SUPFAM" id="SSF82657">
    <property type="entry name" value="BolA-like"/>
    <property type="match status" value="1"/>
</dbReference>
<proteinExistence type="inferred from homology"/>
<keyword evidence="3" id="KW-1185">Reference proteome</keyword>
<protein>
    <recommendedName>
        <fullName evidence="4">Bola-like protein</fullName>
    </recommendedName>
</protein>
<evidence type="ECO:0000313" key="2">
    <source>
        <dbReference type="EMBL" id="KAJ8663988.1"/>
    </source>
</evidence>
<accession>A0AAD7Y552</accession>
<dbReference type="PANTHER" id="PTHR46230">
    <property type="match status" value="1"/>
</dbReference>
<dbReference type="RefSeq" id="XP_058348900.1">
    <property type="nucleotide sequence ID" value="XM_058480377.1"/>
</dbReference>
<comment type="similarity">
    <text evidence="1">Belongs to the BolA/IbaG family.</text>
</comment>
<sequence>MATKGPIELSVENKITEALKPSTLEIVNESHLHAGHAAMRGNTSNETHFRITIVSEEFEGKSMMQRHRLVYGLLNDELQHGIHALSLKTKTQAEMDKAAAA</sequence>
<dbReference type="GeneID" id="83207686"/>
<gene>
    <name evidence="2" type="ORF">O0I10_000264</name>
</gene>
<evidence type="ECO:0000256" key="1">
    <source>
        <dbReference type="RuleBase" id="RU003860"/>
    </source>
</evidence>
<dbReference type="Gene3D" id="3.30.300.90">
    <property type="entry name" value="BolA-like"/>
    <property type="match status" value="1"/>
</dbReference>
<name>A0AAD7Y552_9FUNG</name>
<evidence type="ECO:0000313" key="3">
    <source>
        <dbReference type="Proteomes" id="UP001234581"/>
    </source>
</evidence>